<comment type="caution">
    <text evidence="1">The sequence shown here is derived from an EMBL/GenBank/DDBJ whole genome shotgun (WGS) entry which is preliminary data.</text>
</comment>
<proteinExistence type="predicted"/>
<evidence type="ECO:0000313" key="1">
    <source>
        <dbReference type="EMBL" id="CAG9954926.1"/>
    </source>
</evidence>
<accession>A0ACA9UNB1</accession>
<reference evidence="1" key="1">
    <citation type="submission" date="2020-04" db="EMBL/GenBank/DDBJ databases">
        <authorList>
            <person name="Broberg M."/>
        </authorList>
    </citation>
    <scope>NUCLEOTIDE SEQUENCE</scope>
</reference>
<protein>
    <submittedName>
        <fullName evidence="1">Uncharacterized protein</fullName>
    </submittedName>
</protein>
<organism evidence="1 2">
    <name type="scientific">Clonostachys rosea f. rosea IK726</name>
    <dbReference type="NCBI Taxonomy" id="1349383"/>
    <lineage>
        <taxon>Eukaryota</taxon>
        <taxon>Fungi</taxon>
        <taxon>Dikarya</taxon>
        <taxon>Ascomycota</taxon>
        <taxon>Pezizomycotina</taxon>
        <taxon>Sordariomycetes</taxon>
        <taxon>Hypocreomycetidae</taxon>
        <taxon>Hypocreales</taxon>
        <taxon>Bionectriaceae</taxon>
        <taxon>Clonostachys</taxon>
    </lineage>
</organism>
<name>A0ACA9UNB1_BIOOC</name>
<keyword evidence="2" id="KW-1185">Reference proteome</keyword>
<gene>
    <name evidence="1" type="ORF">CRV2_00011539</name>
</gene>
<dbReference type="Proteomes" id="UP000836387">
    <property type="component" value="Unassembled WGS sequence"/>
</dbReference>
<evidence type="ECO:0000313" key="2">
    <source>
        <dbReference type="Proteomes" id="UP000836387"/>
    </source>
</evidence>
<reference evidence="1" key="2">
    <citation type="submission" date="2021-10" db="EMBL/GenBank/DDBJ databases">
        <authorList>
            <person name="Piombo E."/>
        </authorList>
    </citation>
    <scope>NUCLEOTIDE SEQUENCE</scope>
</reference>
<dbReference type="EMBL" id="CADEHS020000578">
    <property type="protein sequence ID" value="CAG9954926.1"/>
    <property type="molecule type" value="Genomic_DNA"/>
</dbReference>
<sequence length="207" mass="23012">MAATAFTIECASVNDWPLKFMAIMTRSSQRPRHAVEGAVQAEAQARHFELDLRKLDDQEPGHLGLVRLGQVRCLSCRTGGQLQAPMDEMDLAALEEGQSEGLLEASPRQVVALLVATWSRPLAGEEEEEDEVDDDDEYELADESDECDDLRPIVPLLAIELWSLVTGHRLKLKLLEIWFTEGVQIAFEAGLSKDSERKGKRQLGSTP</sequence>